<proteinExistence type="predicted"/>
<feature type="domain" description="General stress protein FMN-binding split barrel" evidence="1">
    <location>
        <begin position="7"/>
        <end position="152"/>
    </location>
</feature>
<dbReference type="PANTHER" id="PTHR34818:SF1">
    <property type="entry name" value="PROTEIN BLI-3"/>
    <property type="match status" value="1"/>
</dbReference>
<evidence type="ECO:0000313" key="2">
    <source>
        <dbReference type="EMBL" id="THG31009.1"/>
    </source>
</evidence>
<dbReference type="Proteomes" id="UP000309133">
    <property type="component" value="Unassembled WGS sequence"/>
</dbReference>
<dbReference type="InterPro" id="IPR038725">
    <property type="entry name" value="YdaG_split_barrel_FMN-bd"/>
</dbReference>
<accession>A0A4S4FKY2</accession>
<dbReference type="OrthoDB" id="1432662at2"/>
<gene>
    <name evidence="2" type="ORF">E6C64_10430</name>
</gene>
<dbReference type="AlphaFoldDB" id="A0A4S4FKY2"/>
<dbReference type="SUPFAM" id="SSF50475">
    <property type="entry name" value="FMN-binding split barrel"/>
    <property type="match status" value="1"/>
</dbReference>
<evidence type="ECO:0000313" key="3">
    <source>
        <dbReference type="Proteomes" id="UP000309133"/>
    </source>
</evidence>
<dbReference type="InterPro" id="IPR052917">
    <property type="entry name" value="Stress-Dev_Protein"/>
</dbReference>
<dbReference type="EMBL" id="SSSM01000004">
    <property type="protein sequence ID" value="THG31009.1"/>
    <property type="molecule type" value="Genomic_DNA"/>
</dbReference>
<organism evidence="2 3">
    <name type="scientific">Naasia lichenicola</name>
    <dbReference type="NCBI Taxonomy" id="2565933"/>
    <lineage>
        <taxon>Bacteria</taxon>
        <taxon>Bacillati</taxon>
        <taxon>Actinomycetota</taxon>
        <taxon>Actinomycetes</taxon>
        <taxon>Micrococcales</taxon>
        <taxon>Microbacteriaceae</taxon>
        <taxon>Naasia</taxon>
    </lineage>
</organism>
<dbReference type="Gene3D" id="2.30.110.10">
    <property type="entry name" value="Electron Transport, Fmn-binding Protein, Chain A"/>
    <property type="match status" value="1"/>
</dbReference>
<dbReference type="RefSeq" id="WP_136427418.1">
    <property type="nucleotide sequence ID" value="NZ_SSSM01000004.1"/>
</dbReference>
<comment type="caution">
    <text evidence="2">The sequence shown here is derived from an EMBL/GenBank/DDBJ whole genome shotgun (WGS) entry which is preliminary data.</text>
</comment>
<sequence>MDDANPTAKLAELIEDFPIAMLTTLDDAGRPVAQPFAMQQQHHGFDGELWFLTSADSSTVARIASNPALNVALSSNSSWVSATGTGELSADRDRISSLWDKSSEAWFPDGPDDDRLRALIVHVESAEYWDTPGGNVATVVSYVKSKISGSPMDIDNEKITL</sequence>
<protein>
    <submittedName>
        <fullName evidence="2">Pyridoxamine 5'-phosphate oxidase</fullName>
    </submittedName>
</protein>
<dbReference type="Pfam" id="PF16242">
    <property type="entry name" value="Pyrid_ox_like"/>
    <property type="match status" value="1"/>
</dbReference>
<dbReference type="PANTHER" id="PTHR34818">
    <property type="entry name" value="PROTEIN BLI-3"/>
    <property type="match status" value="1"/>
</dbReference>
<name>A0A4S4FKY2_9MICO</name>
<dbReference type="InterPro" id="IPR012349">
    <property type="entry name" value="Split_barrel_FMN-bd"/>
</dbReference>
<evidence type="ECO:0000259" key="1">
    <source>
        <dbReference type="Pfam" id="PF16242"/>
    </source>
</evidence>
<keyword evidence="3" id="KW-1185">Reference proteome</keyword>
<reference evidence="2 3" key="1">
    <citation type="submission" date="2019-04" db="EMBL/GenBank/DDBJ databases">
        <authorList>
            <person name="Jiang L."/>
        </authorList>
    </citation>
    <scope>NUCLEOTIDE SEQUENCE [LARGE SCALE GENOMIC DNA]</scope>
    <source>
        <strain evidence="2 3">YIM 131853</strain>
    </source>
</reference>